<accession>A0A0F9FC53</accession>
<gene>
    <name evidence="1" type="ORF">LCGC14_2048840</name>
</gene>
<dbReference type="Gene3D" id="3.40.50.300">
    <property type="entry name" value="P-loop containing nucleotide triphosphate hydrolases"/>
    <property type="match status" value="1"/>
</dbReference>
<sequence length="45" mass="5295">VEEYNLTTFIEISTKTGENVEEVFTKLTKFIMEHIQENFIGEIND</sequence>
<dbReference type="InterPro" id="IPR027417">
    <property type="entry name" value="P-loop_NTPase"/>
</dbReference>
<dbReference type="EMBL" id="LAZR01024178">
    <property type="protein sequence ID" value="KKL76041.1"/>
    <property type="molecule type" value="Genomic_DNA"/>
</dbReference>
<name>A0A0F9FC53_9ZZZZ</name>
<reference evidence="1" key="1">
    <citation type="journal article" date="2015" name="Nature">
        <title>Complex archaea that bridge the gap between prokaryotes and eukaryotes.</title>
        <authorList>
            <person name="Spang A."/>
            <person name="Saw J.H."/>
            <person name="Jorgensen S.L."/>
            <person name="Zaremba-Niedzwiedzka K."/>
            <person name="Martijn J."/>
            <person name="Lind A.E."/>
            <person name="van Eijk R."/>
            <person name="Schleper C."/>
            <person name="Guy L."/>
            <person name="Ettema T.J."/>
        </authorList>
    </citation>
    <scope>NUCLEOTIDE SEQUENCE</scope>
</reference>
<comment type="caution">
    <text evidence="1">The sequence shown here is derived from an EMBL/GenBank/DDBJ whole genome shotgun (WGS) entry which is preliminary data.</text>
</comment>
<organism evidence="1">
    <name type="scientific">marine sediment metagenome</name>
    <dbReference type="NCBI Taxonomy" id="412755"/>
    <lineage>
        <taxon>unclassified sequences</taxon>
        <taxon>metagenomes</taxon>
        <taxon>ecological metagenomes</taxon>
    </lineage>
</organism>
<dbReference type="AlphaFoldDB" id="A0A0F9FC53"/>
<evidence type="ECO:0000313" key="1">
    <source>
        <dbReference type="EMBL" id="KKL76041.1"/>
    </source>
</evidence>
<feature type="non-terminal residue" evidence="1">
    <location>
        <position position="1"/>
    </location>
</feature>
<dbReference type="SUPFAM" id="SSF52540">
    <property type="entry name" value="P-loop containing nucleoside triphosphate hydrolases"/>
    <property type="match status" value="1"/>
</dbReference>
<proteinExistence type="predicted"/>
<protein>
    <submittedName>
        <fullName evidence="1">Uncharacterized protein</fullName>
    </submittedName>
</protein>